<name>A0AAN7BI23_9PEZI</name>
<dbReference type="Gene3D" id="2.60.40.3960">
    <property type="entry name" value="Velvet domain"/>
    <property type="match status" value="1"/>
</dbReference>
<gene>
    <name evidence="2" type="ORF">QBC38DRAFT_487252</name>
</gene>
<dbReference type="AlphaFoldDB" id="A0AAN7BI23"/>
<comment type="caution">
    <text evidence="2">The sequence shown here is derived from an EMBL/GenBank/DDBJ whole genome shotgun (WGS) entry which is preliminary data.</text>
</comment>
<dbReference type="InterPro" id="IPR037525">
    <property type="entry name" value="Velvet_dom"/>
</dbReference>
<evidence type="ECO:0000313" key="2">
    <source>
        <dbReference type="EMBL" id="KAK4223645.1"/>
    </source>
</evidence>
<sequence>MSSSRSSRREVQNVVVQVQPPANVSTNSTIYPAITVRASTRWSSSVAYLSAMATLYNSNGDVEYALQGNLNQSPLEIQENAGSGSSSRGIAAYFSFDDLSVSTPGTFYIHISVMGWSQDQSSCEVIGQVTTNYFGVY</sequence>
<evidence type="ECO:0000313" key="3">
    <source>
        <dbReference type="Proteomes" id="UP001301958"/>
    </source>
</evidence>
<dbReference type="EMBL" id="MU865419">
    <property type="protein sequence ID" value="KAK4223645.1"/>
    <property type="molecule type" value="Genomic_DNA"/>
</dbReference>
<evidence type="ECO:0000259" key="1">
    <source>
        <dbReference type="PROSITE" id="PS51821"/>
    </source>
</evidence>
<reference evidence="2" key="1">
    <citation type="journal article" date="2023" name="Mol. Phylogenet. Evol.">
        <title>Genome-scale phylogeny and comparative genomics of the fungal order Sordariales.</title>
        <authorList>
            <person name="Hensen N."/>
            <person name="Bonometti L."/>
            <person name="Westerberg I."/>
            <person name="Brannstrom I.O."/>
            <person name="Guillou S."/>
            <person name="Cros-Aarteil S."/>
            <person name="Calhoun S."/>
            <person name="Haridas S."/>
            <person name="Kuo A."/>
            <person name="Mondo S."/>
            <person name="Pangilinan J."/>
            <person name="Riley R."/>
            <person name="LaButti K."/>
            <person name="Andreopoulos B."/>
            <person name="Lipzen A."/>
            <person name="Chen C."/>
            <person name="Yan M."/>
            <person name="Daum C."/>
            <person name="Ng V."/>
            <person name="Clum A."/>
            <person name="Steindorff A."/>
            <person name="Ohm R.A."/>
            <person name="Martin F."/>
            <person name="Silar P."/>
            <person name="Natvig D.O."/>
            <person name="Lalanne C."/>
            <person name="Gautier V."/>
            <person name="Ament-Velasquez S.L."/>
            <person name="Kruys A."/>
            <person name="Hutchinson M.I."/>
            <person name="Powell A.J."/>
            <person name="Barry K."/>
            <person name="Miller A.N."/>
            <person name="Grigoriev I.V."/>
            <person name="Debuchy R."/>
            <person name="Gladieux P."/>
            <person name="Hiltunen Thoren M."/>
            <person name="Johannesson H."/>
        </authorList>
    </citation>
    <scope>NUCLEOTIDE SEQUENCE</scope>
    <source>
        <strain evidence="2">CBS 990.96</strain>
    </source>
</reference>
<organism evidence="2 3">
    <name type="scientific">Podospora fimiseda</name>
    <dbReference type="NCBI Taxonomy" id="252190"/>
    <lineage>
        <taxon>Eukaryota</taxon>
        <taxon>Fungi</taxon>
        <taxon>Dikarya</taxon>
        <taxon>Ascomycota</taxon>
        <taxon>Pezizomycotina</taxon>
        <taxon>Sordariomycetes</taxon>
        <taxon>Sordariomycetidae</taxon>
        <taxon>Sordariales</taxon>
        <taxon>Podosporaceae</taxon>
        <taxon>Podospora</taxon>
    </lineage>
</organism>
<dbReference type="Pfam" id="PF11754">
    <property type="entry name" value="Velvet"/>
    <property type="match status" value="1"/>
</dbReference>
<reference evidence="2" key="2">
    <citation type="submission" date="2023-05" db="EMBL/GenBank/DDBJ databases">
        <authorList>
            <consortium name="Lawrence Berkeley National Laboratory"/>
            <person name="Steindorff A."/>
            <person name="Hensen N."/>
            <person name="Bonometti L."/>
            <person name="Westerberg I."/>
            <person name="Brannstrom I.O."/>
            <person name="Guillou S."/>
            <person name="Cros-Aarteil S."/>
            <person name="Calhoun S."/>
            <person name="Haridas S."/>
            <person name="Kuo A."/>
            <person name="Mondo S."/>
            <person name="Pangilinan J."/>
            <person name="Riley R."/>
            <person name="Labutti K."/>
            <person name="Andreopoulos B."/>
            <person name="Lipzen A."/>
            <person name="Chen C."/>
            <person name="Yanf M."/>
            <person name="Daum C."/>
            <person name="Ng V."/>
            <person name="Clum A."/>
            <person name="Ohm R."/>
            <person name="Martin F."/>
            <person name="Silar P."/>
            <person name="Natvig D."/>
            <person name="Lalanne C."/>
            <person name="Gautier V."/>
            <person name="Ament-Velasquez S.L."/>
            <person name="Kruys A."/>
            <person name="Hutchinson M.I."/>
            <person name="Powell A.J."/>
            <person name="Barry K."/>
            <person name="Miller A.N."/>
            <person name="Grigoriev I.V."/>
            <person name="Debuchy R."/>
            <person name="Gladieux P."/>
            <person name="Thoren M.H."/>
            <person name="Johannesson H."/>
        </authorList>
    </citation>
    <scope>NUCLEOTIDE SEQUENCE</scope>
    <source>
        <strain evidence="2">CBS 990.96</strain>
    </source>
</reference>
<proteinExistence type="predicted"/>
<feature type="domain" description="Velvet" evidence="1">
    <location>
        <begin position="1"/>
        <end position="137"/>
    </location>
</feature>
<dbReference type="Proteomes" id="UP001301958">
    <property type="component" value="Unassembled WGS sequence"/>
</dbReference>
<dbReference type="PROSITE" id="PS51821">
    <property type="entry name" value="VELVET"/>
    <property type="match status" value="1"/>
</dbReference>
<protein>
    <recommendedName>
        <fullName evidence="1">Velvet domain-containing protein</fullName>
    </recommendedName>
</protein>
<dbReference type="InterPro" id="IPR038491">
    <property type="entry name" value="Velvet_dom_sf"/>
</dbReference>
<keyword evidence="3" id="KW-1185">Reference proteome</keyword>
<accession>A0AAN7BI23</accession>